<evidence type="ECO:0000256" key="3">
    <source>
        <dbReference type="ARBA" id="ARBA00022695"/>
    </source>
</evidence>
<dbReference type="EC" id="2.7.7.49" evidence="1"/>
<evidence type="ECO:0000256" key="2">
    <source>
        <dbReference type="ARBA" id="ARBA00022679"/>
    </source>
</evidence>
<evidence type="ECO:0000256" key="8">
    <source>
        <dbReference type="SAM" id="MobiDB-lite"/>
    </source>
</evidence>
<dbReference type="Gene3D" id="1.10.340.70">
    <property type="match status" value="1"/>
</dbReference>
<feature type="region of interest" description="Disordered" evidence="8">
    <location>
        <begin position="194"/>
        <end position="213"/>
    </location>
</feature>
<dbReference type="InterPro" id="IPR021109">
    <property type="entry name" value="Peptidase_aspartic_dom_sf"/>
</dbReference>
<organism evidence="10 11">
    <name type="scientific">Loxostege sticticalis</name>
    <name type="common">Beet webworm moth</name>
    <dbReference type="NCBI Taxonomy" id="481309"/>
    <lineage>
        <taxon>Eukaryota</taxon>
        <taxon>Metazoa</taxon>
        <taxon>Ecdysozoa</taxon>
        <taxon>Arthropoda</taxon>
        <taxon>Hexapoda</taxon>
        <taxon>Insecta</taxon>
        <taxon>Pterygota</taxon>
        <taxon>Neoptera</taxon>
        <taxon>Endopterygota</taxon>
        <taxon>Lepidoptera</taxon>
        <taxon>Glossata</taxon>
        <taxon>Ditrysia</taxon>
        <taxon>Pyraloidea</taxon>
        <taxon>Crambidae</taxon>
        <taxon>Pyraustinae</taxon>
        <taxon>Loxostege</taxon>
    </lineage>
</organism>
<keyword evidence="11" id="KW-1185">Reference proteome</keyword>
<dbReference type="PANTHER" id="PTHR37984:SF5">
    <property type="entry name" value="PROTEIN NYNRIN-LIKE"/>
    <property type="match status" value="1"/>
</dbReference>
<evidence type="ECO:0000256" key="4">
    <source>
        <dbReference type="ARBA" id="ARBA00022722"/>
    </source>
</evidence>
<dbReference type="Pfam" id="PF17921">
    <property type="entry name" value="Integrase_H2C2"/>
    <property type="match status" value="1"/>
</dbReference>
<dbReference type="PROSITE" id="PS50158">
    <property type="entry name" value="ZF_CCHC"/>
    <property type="match status" value="1"/>
</dbReference>
<accession>A0ABR3H975</accession>
<dbReference type="SUPFAM" id="SSF56672">
    <property type="entry name" value="DNA/RNA polymerases"/>
    <property type="match status" value="1"/>
</dbReference>
<keyword evidence="7" id="KW-0479">Metal-binding</keyword>
<feature type="region of interest" description="Disordered" evidence="8">
    <location>
        <begin position="269"/>
        <end position="291"/>
    </location>
</feature>
<dbReference type="InterPro" id="IPR043502">
    <property type="entry name" value="DNA/RNA_pol_sf"/>
</dbReference>
<proteinExistence type="predicted"/>
<dbReference type="InterPro" id="IPR034128">
    <property type="entry name" value="K02A2.6-like"/>
</dbReference>
<gene>
    <name evidence="10" type="ORF">ABMA27_008902</name>
</gene>
<dbReference type="InterPro" id="IPR001878">
    <property type="entry name" value="Znf_CCHC"/>
</dbReference>
<feature type="domain" description="CCHC-type" evidence="9">
    <location>
        <begin position="245"/>
        <end position="260"/>
    </location>
</feature>
<dbReference type="EMBL" id="JBEUOH010000023">
    <property type="protein sequence ID" value="KAL0861349.1"/>
    <property type="molecule type" value="Genomic_DNA"/>
</dbReference>
<keyword evidence="5" id="KW-0378">Hydrolase</keyword>
<dbReference type="InterPro" id="IPR000477">
    <property type="entry name" value="RT_dom"/>
</dbReference>
<comment type="caution">
    <text evidence="10">The sequence shown here is derived from an EMBL/GenBank/DDBJ whole genome shotgun (WGS) entry which is preliminary data.</text>
</comment>
<keyword evidence="2" id="KW-0808">Transferase</keyword>
<keyword evidence="5" id="KW-0255">Endonuclease</keyword>
<evidence type="ECO:0000313" key="10">
    <source>
        <dbReference type="EMBL" id="KAL0861349.1"/>
    </source>
</evidence>
<dbReference type="InterPro" id="IPR041577">
    <property type="entry name" value="RT_RNaseH_2"/>
</dbReference>
<dbReference type="Gene3D" id="3.30.420.10">
    <property type="entry name" value="Ribonuclease H-like superfamily/Ribonuclease H"/>
    <property type="match status" value="1"/>
</dbReference>
<dbReference type="InterPro" id="IPR041588">
    <property type="entry name" value="Integrase_H2C2"/>
</dbReference>
<dbReference type="Pfam" id="PF17919">
    <property type="entry name" value="RT_RNaseH_2"/>
    <property type="match status" value="1"/>
</dbReference>
<sequence>MATIGKIGEFKLTGGNWTLYVERLEMYLEVNKVDKTMWRSTLIAVMGDETYELLSNLTSPAKPATKTYEEIVKILREHLQPKPAIMAERYRFRQRRQKEEESVTQYISELKRLSRFCEFSTDLEDNLRDQLVCGIRSDVIRQRLFAEDNLKYQGAVKLACALEAAERDAAAVESGSAPGAGAPAATDVNAVTSFTRGRGGRGGRAMARAPLPSSGSRGQWYNGGCSACGGRDHHYGNCRYKEFTCSRCRRRGHLRRVCPERDVADNRKRGVNHVSELAENPTDEDSSEGHQLSQVEEELYQLSLNGYKPVSMSLLVEGHNVIMEIDTGSAISCISETTYNKYFKSKRIETCDTILKFYDGSKIKPIGIIRTRVKYQGICKTLELFVIKGGTTSLLGRHWLTELNIEIPPFRNTQNNCNDNFKISCNNNLSMLLDRYKELFAAGLGRFTGGRATLRVREGAAPVFCRPRALPYALKARVDAELDQMLAEGVIEPVDCSDWATPLVPVRKADGGLRICADYKVTLNPVLLIDRFPLPRIEDLLVGLNGAKMFSKIDLSQAYNQVELDNSKELTVINTHRGLFKYNRLVYGLSSSPGIFQRIMYNLLGDIPNVEMFLDDVIIATGGGEEEHLITLEKVLQRLHSHGMRLKKSKCLFMVEEVKYLGFVISKDGIKVDPDKVEAITKISRPKDVSELRSFLGLVNFYAKFVRNLSSILAPLYDLLKKDITWRWNKDCENSFMRIKSILSSAEVLTHYDPEQPLFLTCDASARGVGGVLTQRGEGGAERPVIYVSRALSDAERNYSQIDREALAIVFCLEKLHQYVYGRRFTLRTDHKPLVSLFGPRNGIPQMAASRLQRWAIKISAYTYDIEYVRSKDNGADGLSRLPVPSKTLKATDCLELPEQTYLHFAQNEMLLDFSELKKQTQRDPILGRVLSYIRDGWPNELEIRALQPYYNRRKELYEELGCVMWGHRIVIPENCRNKVLLELHESHMGIVKTKAIARSYVWWPGVDEALEALCRACAACAAEADAPPRHSPSPWPWPATPWARLHIDFLGPIFNRIYLVIIDAKTKWLEVFQVPSTSATSTSKARQWPSLHKQRICRFFEQLWDRAFIYSSLPSSFEWRGRECGAHGQKSN</sequence>
<dbReference type="Gene3D" id="2.40.70.10">
    <property type="entry name" value="Acid Proteases"/>
    <property type="match status" value="1"/>
</dbReference>
<evidence type="ECO:0000256" key="7">
    <source>
        <dbReference type="PROSITE-ProRule" id="PRU00047"/>
    </source>
</evidence>
<keyword evidence="7" id="KW-0863">Zinc-finger</keyword>
<reference evidence="10 11" key="1">
    <citation type="submission" date="2024-06" db="EMBL/GenBank/DDBJ databases">
        <title>A chromosome-level genome assembly of beet webworm, Loxostege sticticalis.</title>
        <authorList>
            <person name="Zhang Y."/>
        </authorList>
    </citation>
    <scope>NUCLEOTIDE SEQUENCE [LARGE SCALE GENOMIC DNA]</scope>
    <source>
        <strain evidence="10">AQ026</strain>
        <tissue evidence="10">Whole body</tissue>
    </source>
</reference>
<dbReference type="CDD" id="cd01647">
    <property type="entry name" value="RT_LTR"/>
    <property type="match status" value="1"/>
</dbReference>
<dbReference type="Gene3D" id="3.10.10.10">
    <property type="entry name" value="HIV Type 1 Reverse Transcriptase, subunit A, domain 1"/>
    <property type="match status" value="1"/>
</dbReference>
<keyword evidence="6" id="KW-0511">Multifunctional enzyme</keyword>
<dbReference type="Gene3D" id="3.30.70.270">
    <property type="match status" value="2"/>
</dbReference>
<evidence type="ECO:0000256" key="1">
    <source>
        <dbReference type="ARBA" id="ARBA00012493"/>
    </source>
</evidence>
<dbReference type="InterPro" id="IPR043128">
    <property type="entry name" value="Rev_trsase/Diguanyl_cyclase"/>
</dbReference>
<dbReference type="PANTHER" id="PTHR37984">
    <property type="entry name" value="PROTEIN CBG26694"/>
    <property type="match status" value="1"/>
</dbReference>
<dbReference type="Pfam" id="PF00078">
    <property type="entry name" value="RVT_1"/>
    <property type="match status" value="1"/>
</dbReference>
<keyword evidence="4" id="KW-0540">Nuclease</keyword>
<keyword evidence="7" id="KW-0862">Zinc</keyword>
<dbReference type="InterPro" id="IPR050951">
    <property type="entry name" value="Retrovirus_Pol_polyprotein"/>
</dbReference>
<dbReference type="SUPFAM" id="SSF50630">
    <property type="entry name" value="Acid proteases"/>
    <property type="match status" value="1"/>
</dbReference>
<evidence type="ECO:0000256" key="6">
    <source>
        <dbReference type="ARBA" id="ARBA00023268"/>
    </source>
</evidence>
<evidence type="ECO:0000259" key="9">
    <source>
        <dbReference type="PROSITE" id="PS50158"/>
    </source>
</evidence>
<evidence type="ECO:0000256" key="5">
    <source>
        <dbReference type="ARBA" id="ARBA00022759"/>
    </source>
</evidence>
<name>A0ABR3H975_LOXSC</name>
<evidence type="ECO:0000313" key="11">
    <source>
        <dbReference type="Proteomes" id="UP001549920"/>
    </source>
</evidence>
<dbReference type="Proteomes" id="UP001549920">
    <property type="component" value="Unassembled WGS sequence"/>
</dbReference>
<protein>
    <recommendedName>
        <fullName evidence="1">RNA-directed DNA polymerase</fullName>
        <ecNumber evidence="1">2.7.7.49</ecNumber>
    </recommendedName>
</protein>
<keyword evidence="3" id="KW-0548">Nucleotidyltransferase</keyword>
<dbReference type="CDD" id="cd09274">
    <property type="entry name" value="RNase_HI_RT_Ty3"/>
    <property type="match status" value="1"/>
</dbReference>
<dbReference type="InterPro" id="IPR036397">
    <property type="entry name" value="RNaseH_sf"/>
</dbReference>
<dbReference type="CDD" id="cd05484">
    <property type="entry name" value="retropepsin_like_LTR_2"/>
    <property type="match status" value="1"/>
</dbReference>
<dbReference type="Gene3D" id="4.10.60.10">
    <property type="entry name" value="Zinc finger, CCHC-type"/>
    <property type="match status" value="1"/>
</dbReference>